<evidence type="ECO:0000313" key="2">
    <source>
        <dbReference type="Proteomes" id="UP000516380"/>
    </source>
</evidence>
<keyword evidence="2" id="KW-1185">Reference proteome</keyword>
<sequence>MGVAAKRLAIAADTSSPAAAIIPVVEGAAAAAALDRLPIPVKSPDATAIASGAAITYDGIGRSNPRWPDNVRTARKWYPGSRRPMASLMPCRSAERDAAVTPDSECDCSVTLAVVWVMRGGACSVTLAVVGCWAAVSVAAGKLHAHGGTLYRQ</sequence>
<protein>
    <submittedName>
        <fullName evidence="1">Uncharacterized protein</fullName>
    </submittedName>
</protein>
<organism evidence="1 2">
    <name type="scientific">Mycobacterium kansasii</name>
    <dbReference type="NCBI Taxonomy" id="1768"/>
    <lineage>
        <taxon>Bacteria</taxon>
        <taxon>Bacillati</taxon>
        <taxon>Actinomycetota</taxon>
        <taxon>Actinomycetes</taxon>
        <taxon>Mycobacteriales</taxon>
        <taxon>Mycobacteriaceae</taxon>
        <taxon>Mycobacterium</taxon>
    </lineage>
</organism>
<accession>A0A7G1I247</accession>
<dbReference type="EMBL" id="AP023343">
    <property type="protein sequence ID" value="BCI85131.1"/>
    <property type="molecule type" value="Genomic_DNA"/>
</dbReference>
<name>A0A7G1I247_MYCKA</name>
<proteinExistence type="predicted"/>
<evidence type="ECO:0000313" key="1">
    <source>
        <dbReference type="EMBL" id="BCI85131.1"/>
    </source>
</evidence>
<dbReference type="Proteomes" id="UP000516380">
    <property type="component" value="Chromosome"/>
</dbReference>
<reference evidence="1 2" key="1">
    <citation type="submission" date="2020-07" db="EMBL/GenBank/DDBJ databases">
        <title>Mycobacterium kansasii (former subtype) with zoonotic potential isolated from diseased indoor pet cat, Japan.</title>
        <authorList>
            <person name="Fukano H."/>
            <person name="Terazono T."/>
            <person name="Hoshino Y."/>
        </authorList>
    </citation>
    <scope>NUCLEOTIDE SEQUENCE [LARGE SCALE GENOMIC DNA]</scope>
    <source>
        <strain evidence="1 2">Kuro-I</strain>
    </source>
</reference>
<gene>
    <name evidence="1" type="ORF">NIIDMKKI_03370</name>
</gene>
<dbReference type="AlphaFoldDB" id="A0A7G1I247"/>